<dbReference type="InterPro" id="IPR013216">
    <property type="entry name" value="Methyltransf_11"/>
</dbReference>
<dbReference type="SUPFAM" id="SSF53335">
    <property type="entry name" value="S-adenosyl-L-methionine-dependent methyltransferases"/>
    <property type="match status" value="1"/>
</dbReference>
<dbReference type="Pfam" id="PF08241">
    <property type="entry name" value="Methyltransf_11"/>
    <property type="match status" value="1"/>
</dbReference>
<protein>
    <submittedName>
        <fullName evidence="2">Class I SAM-dependent methyltransferase</fullName>
        <ecNumber evidence="2">2.1.-.-</ecNumber>
    </submittedName>
</protein>
<evidence type="ECO:0000313" key="2">
    <source>
        <dbReference type="EMBL" id="WOJ98187.1"/>
    </source>
</evidence>
<evidence type="ECO:0000313" key="3">
    <source>
        <dbReference type="Proteomes" id="UP001626549"/>
    </source>
</evidence>
<dbReference type="InterPro" id="IPR029063">
    <property type="entry name" value="SAM-dependent_MTases_sf"/>
</dbReference>
<keyword evidence="2" id="KW-0808">Transferase</keyword>
<dbReference type="PANTHER" id="PTHR43591">
    <property type="entry name" value="METHYLTRANSFERASE"/>
    <property type="match status" value="1"/>
</dbReference>
<dbReference type="GO" id="GO:0008168">
    <property type="term" value="F:methyltransferase activity"/>
    <property type="evidence" value="ECO:0007669"/>
    <property type="project" value="UniProtKB-KW"/>
</dbReference>
<dbReference type="EC" id="2.1.-.-" evidence="2"/>
<dbReference type="Proteomes" id="UP001626549">
    <property type="component" value="Chromosome"/>
</dbReference>
<dbReference type="CDD" id="cd02440">
    <property type="entry name" value="AdoMet_MTases"/>
    <property type="match status" value="1"/>
</dbReference>
<reference evidence="2 3" key="1">
    <citation type="submission" date="2023-10" db="EMBL/GenBank/DDBJ databases">
        <title>Two novel species belonging to the OM43/NOR5 clade.</title>
        <authorList>
            <person name="Park M."/>
        </authorList>
    </citation>
    <scope>NUCLEOTIDE SEQUENCE [LARGE SCALE GENOMIC DNA]</scope>
    <source>
        <strain evidence="2 3">IMCC45268</strain>
    </source>
</reference>
<keyword evidence="2" id="KW-0489">Methyltransferase</keyword>
<evidence type="ECO:0000259" key="1">
    <source>
        <dbReference type="Pfam" id="PF08241"/>
    </source>
</evidence>
<gene>
    <name evidence="2" type="ORF">R0137_06375</name>
</gene>
<dbReference type="Gene3D" id="3.40.50.150">
    <property type="entry name" value="Vaccinia Virus protein VP39"/>
    <property type="match status" value="1"/>
</dbReference>
<sequence>MQLFGLVKKNAQLSRLRDACQTLSSQEWEELYLSHARGERHDIVPFPDASTQELTNNLNGEKTAISAIQILNCMMRSVGEIREPVRGMRVLDYGCGWGRMTRLLPFYFDPQAIVGVDVDEHLIRSAKTLVPCIKHSRIKNLQALPFKDGSFDLVLANSVFSHLSELACKYAFAQISRVLSPGGTFVFSALGRPQLDKFYSNKLQRSWIENILGSREDAITTLNQQSFVWGATNRWDQYGIAIAEPLWLRQRLDEVGIEYVSVDRSEDAGTHNYITGLKR</sequence>
<feature type="domain" description="Methyltransferase type 11" evidence="1">
    <location>
        <begin position="91"/>
        <end position="187"/>
    </location>
</feature>
<dbReference type="GO" id="GO:0032259">
    <property type="term" value="P:methylation"/>
    <property type="evidence" value="ECO:0007669"/>
    <property type="project" value="UniProtKB-KW"/>
</dbReference>
<name>A0ABZ0IF71_9GAMM</name>
<accession>A0ABZ0IF71</accession>
<dbReference type="RefSeq" id="WP_407329434.1">
    <property type="nucleotide sequence ID" value="NZ_CP136865.1"/>
</dbReference>
<keyword evidence="3" id="KW-1185">Reference proteome</keyword>
<dbReference type="EMBL" id="CP136865">
    <property type="protein sequence ID" value="WOJ98187.1"/>
    <property type="molecule type" value="Genomic_DNA"/>
</dbReference>
<proteinExistence type="predicted"/>
<organism evidence="2 3">
    <name type="scientific">Congregibacter brevis</name>
    <dbReference type="NCBI Taxonomy" id="3081201"/>
    <lineage>
        <taxon>Bacteria</taxon>
        <taxon>Pseudomonadati</taxon>
        <taxon>Pseudomonadota</taxon>
        <taxon>Gammaproteobacteria</taxon>
        <taxon>Cellvibrionales</taxon>
        <taxon>Halieaceae</taxon>
        <taxon>Congregibacter</taxon>
    </lineage>
</organism>